<feature type="compositionally biased region" description="Acidic residues" evidence="1">
    <location>
        <begin position="197"/>
        <end position="211"/>
    </location>
</feature>
<evidence type="ECO:0000313" key="2">
    <source>
        <dbReference type="Proteomes" id="UP000515125"/>
    </source>
</evidence>
<name>A0A6P6S0P7_9EIME</name>
<dbReference type="Proteomes" id="UP000515125">
    <property type="component" value="Unplaced"/>
</dbReference>
<protein>
    <submittedName>
        <fullName evidence="3">Uncharacterized protein LOC34624363</fullName>
    </submittedName>
</protein>
<dbReference type="RefSeq" id="XP_026193364.1">
    <property type="nucleotide sequence ID" value="XM_026337579.1"/>
</dbReference>
<gene>
    <name evidence="3" type="primary">LOC34624363</name>
</gene>
<organism evidence="2 3">
    <name type="scientific">Cyclospora cayetanensis</name>
    <dbReference type="NCBI Taxonomy" id="88456"/>
    <lineage>
        <taxon>Eukaryota</taxon>
        <taxon>Sar</taxon>
        <taxon>Alveolata</taxon>
        <taxon>Apicomplexa</taxon>
        <taxon>Conoidasida</taxon>
        <taxon>Coccidia</taxon>
        <taxon>Eucoccidiorida</taxon>
        <taxon>Eimeriorina</taxon>
        <taxon>Eimeriidae</taxon>
        <taxon>Cyclospora</taxon>
    </lineage>
</organism>
<dbReference type="GeneID" id="34624363"/>
<accession>A0A6P6S0P7</accession>
<proteinExistence type="predicted"/>
<keyword evidence="2" id="KW-1185">Reference proteome</keyword>
<evidence type="ECO:0000256" key="1">
    <source>
        <dbReference type="SAM" id="MobiDB-lite"/>
    </source>
</evidence>
<dbReference type="OrthoDB" id="354533at2759"/>
<evidence type="ECO:0000313" key="3">
    <source>
        <dbReference type="RefSeq" id="XP_026193364.1"/>
    </source>
</evidence>
<reference evidence="3" key="1">
    <citation type="submission" date="2025-08" db="UniProtKB">
        <authorList>
            <consortium name="RefSeq"/>
        </authorList>
    </citation>
    <scope>IDENTIFICATION</scope>
</reference>
<sequence length="211" mass="22465">CSASSTASQLHVKDKFFKQLAAGAIQGAVGSIIPGVVPGTNNNMNAAVADQAAAQTPAIPPVDAGLLQPGEGSAALQVGGMLPDLAAPIIFMEPPPVSHSQTLDAAEVAETTLALIGDYSSPAMKAVREYELKQLGKIAGTTLEQIRKEIRETESAIEKRKKERDELTNKLKEDGRQLAKAGNRQLELQATFTNAEKEEEDEDEIAEEMED</sequence>
<dbReference type="AlphaFoldDB" id="A0A6P6S0P7"/>
<feature type="region of interest" description="Disordered" evidence="1">
    <location>
        <begin position="156"/>
        <end position="211"/>
    </location>
</feature>
<feature type="non-terminal residue" evidence="3">
    <location>
        <position position="1"/>
    </location>
</feature>
<feature type="compositionally biased region" description="Basic and acidic residues" evidence="1">
    <location>
        <begin position="156"/>
        <end position="177"/>
    </location>
</feature>